<proteinExistence type="predicted"/>
<dbReference type="RefSeq" id="WP_161791808.1">
    <property type="nucleotide sequence ID" value="NZ_JSWE01000096.1"/>
</dbReference>
<dbReference type="EMBL" id="JSWE01000096">
    <property type="protein sequence ID" value="KIE05424.1"/>
    <property type="molecule type" value="Genomic_DNA"/>
</dbReference>
<gene>
    <name evidence="1" type="ORF">NF27_DT01980</name>
</gene>
<evidence type="ECO:0008006" key="3">
    <source>
        <dbReference type="Google" id="ProtNLM"/>
    </source>
</evidence>
<evidence type="ECO:0000313" key="2">
    <source>
        <dbReference type="Proteomes" id="UP000031258"/>
    </source>
</evidence>
<sequence length="45" mass="5204">MFASLIDIFCAVDDFCKHFDKSCGRYLIGGNNKRRRRACRMTLSS</sequence>
<keyword evidence="2" id="KW-1185">Reference proteome</keyword>
<name>A0A0C1QIR9_9RICK</name>
<dbReference type="STRING" id="86105.NF27_DT01980"/>
<comment type="caution">
    <text evidence="1">The sequence shown here is derived from an EMBL/GenBank/DDBJ whole genome shotgun (WGS) entry which is preliminary data.</text>
</comment>
<protein>
    <recommendedName>
        <fullName evidence="3">Transposase</fullName>
    </recommendedName>
</protein>
<dbReference type="AlphaFoldDB" id="A0A0C1QIR9"/>
<reference evidence="1 2" key="1">
    <citation type="submission" date="2014-11" db="EMBL/GenBank/DDBJ databases">
        <title>A Rickettsiales Symbiont of Amoebae With Ancient Features.</title>
        <authorList>
            <person name="Schulz F."/>
            <person name="Martijn J."/>
            <person name="Wascher F."/>
            <person name="Kostanjsek R."/>
            <person name="Ettema T.J."/>
            <person name="Horn M."/>
        </authorList>
    </citation>
    <scope>NUCLEOTIDE SEQUENCE [LARGE SCALE GENOMIC DNA]</scope>
    <source>
        <strain evidence="1 2">UWC36</strain>
    </source>
</reference>
<accession>A0A0C1QIR9</accession>
<evidence type="ECO:0000313" key="1">
    <source>
        <dbReference type="EMBL" id="KIE05424.1"/>
    </source>
</evidence>
<organism evidence="1 2">
    <name type="scientific">Candidatus Jidaibacter acanthamoebae</name>
    <dbReference type="NCBI Taxonomy" id="86105"/>
    <lineage>
        <taxon>Bacteria</taxon>
        <taxon>Pseudomonadati</taxon>
        <taxon>Pseudomonadota</taxon>
        <taxon>Alphaproteobacteria</taxon>
        <taxon>Rickettsiales</taxon>
        <taxon>Candidatus Midichloriaceae</taxon>
        <taxon>Candidatus Jidaibacter</taxon>
    </lineage>
</organism>
<dbReference type="Proteomes" id="UP000031258">
    <property type="component" value="Unassembled WGS sequence"/>
</dbReference>
<dbReference type="OrthoDB" id="9774608at2"/>